<reference evidence="1" key="1">
    <citation type="submission" date="2021-05" db="EMBL/GenBank/DDBJ databases">
        <authorList>
            <person name="Pietrasiak N."/>
            <person name="Ward R."/>
            <person name="Stajich J.E."/>
            <person name="Kurbessoian T."/>
        </authorList>
    </citation>
    <scope>NUCLEOTIDE SEQUENCE</scope>
    <source>
        <strain evidence="1">JT2-VF2</strain>
    </source>
</reference>
<gene>
    <name evidence="1" type="ORF">KME32_23120</name>
</gene>
<dbReference type="Proteomes" id="UP000715781">
    <property type="component" value="Unassembled WGS sequence"/>
</dbReference>
<protein>
    <submittedName>
        <fullName evidence="1">Uncharacterized protein</fullName>
    </submittedName>
</protein>
<accession>A0A951Q243</accession>
<evidence type="ECO:0000313" key="2">
    <source>
        <dbReference type="Proteomes" id="UP000715781"/>
    </source>
</evidence>
<dbReference type="AlphaFoldDB" id="A0A951Q243"/>
<organism evidence="1 2">
    <name type="scientific">Mojavia pulchra JT2-VF2</name>
    <dbReference type="NCBI Taxonomy" id="287848"/>
    <lineage>
        <taxon>Bacteria</taxon>
        <taxon>Bacillati</taxon>
        <taxon>Cyanobacteriota</taxon>
        <taxon>Cyanophyceae</taxon>
        <taxon>Nostocales</taxon>
        <taxon>Nostocaceae</taxon>
    </lineage>
</organism>
<proteinExistence type="predicted"/>
<dbReference type="EMBL" id="JAHHHN010000017">
    <property type="protein sequence ID" value="MBW4563978.1"/>
    <property type="molecule type" value="Genomic_DNA"/>
</dbReference>
<sequence>MLRPVCHKTDQYRAYLQALDDFGIAELLAKLSDYCEQQEQESLAVLLISQLTQSIDAELIANYLSAMALNRQDSLPRLITQKFSPSSIDLPEDFPNTAKTPRFLYGDQLRWIGSDTDWGIAIGRFYSFAPHLCCWTWCYLIWLSKDSPSAAWISTDIAWEEDLEPLEAEPML</sequence>
<reference evidence="1" key="2">
    <citation type="journal article" date="2022" name="Microbiol. Resour. Announc.">
        <title>Metagenome Sequencing to Explore Phylogenomics of Terrestrial Cyanobacteria.</title>
        <authorList>
            <person name="Ward R.D."/>
            <person name="Stajich J.E."/>
            <person name="Johansen J.R."/>
            <person name="Huntemann M."/>
            <person name="Clum A."/>
            <person name="Foster B."/>
            <person name="Foster B."/>
            <person name="Roux S."/>
            <person name="Palaniappan K."/>
            <person name="Varghese N."/>
            <person name="Mukherjee S."/>
            <person name="Reddy T.B.K."/>
            <person name="Daum C."/>
            <person name="Copeland A."/>
            <person name="Chen I.A."/>
            <person name="Ivanova N.N."/>
            <person name="Kyrpides N.C."/>
            <person name="Shapiro N."/>
            <person name="Eloe-Fadrosh E.A."/>
            <person name="Pietrasiak N."/>
        </authorList>
    </citation>
    <scope>NUCLEOTIDE SEQUENCE</scope>
    <source>
        <strain evidence="1">JT2-VF2</strain>
    </source>
</reference>
<name>A0A951Q243_9NOST</name>
<evidence type="ECO:0000313" key="1">
    <source>
        <dbReference type="EMBL" id="MBW4563978.1"/>
    </source>
</evidence>
<comment type="caution">
    <text evidence="1">The sequence shown here is derived from an EMBL/GenBank/DDBJ whole genome shotgun (WGS) entry which is preliminary data.</text>
</comment>